<evidence type="ECO:0000313" key="2">
    <source>
        <dbReference type="EMBL" id="KAF7637563.1"/>
    </source>
</evidence>
<dbReference type="EMBL" id="JABEBT010000019">
    <property type="protein sequence ID" value="KAF7637561.1"/>
    <property type="molecule type" value="Genomic_DNA"/>
</dbReference>
<protein>
    <submittedName>
        <fullName evidence="2">Uncharacterized protein</fullName>
    </submittedName>
</protein>
<gene>
    <name evidence="1" type="ORF">Mgra_00003079</name>
    <name evidence="2" type="ORF">Mgra_00003081</name>
</gene>
<sequence length="59" mass="6656">MCTYGDYVNCHTIKPALSIFSLEMFITSIDADGFDHLLGKWPFVMSNYFDGGENSNNVE</sequence>
<dbReference type="AlphaFoldDB" id="A0A8S9ZWP3"/>
<accession>A0A8S9ZWP3</accession>
<evidence type="ECO:0000313" key="1">
    <source>
        <dbReference type="EMBL" id="KAF7637561.1"/>
    </source>
</evidence>
<keyword evidence="3" id="KW-1185">Reference proteome</keyword>
<dbReference type="Proteomes" id="UP000605970">
    <property type="component" value="Unassembled WGS sequence"/>
</dbReference>
<comment type="caution">
    <text evidence="2">The sequence shown here is derived from an EMBL/GenBank/DDBJ whole genome shotgun (WGS) entry which is preliminary data.</text>
</comment>
<proteinExistence type="predicted"/>
<reference evidence="2" key="1">
    <citation type="journal article" date="2020" name="Ecol. Evol.">
        <title>Genome structure and content of the rice root-knot nematode (Meloidogyne graminicola).</title>
        <authorList>
            <person name="Phan N.T."/>
            <person name="Danchin E.G.J."/>
            <person name="Klopp C."/>
            <person name="Perfus-Barbeoch L."/>
            <person name="Kozlowski D.K."/>
            <person name="Koutsovoulos G.D."/>
            <person name="Lopez-Roques C."/>
            <person name="Bouchez O."/>
            <person name="Zahm M."/>
            <person name="Besnard G."/>
            <person name="Bellafiore S."/>
        </authorList>
    </citation>
    <scope>NUCLEOTIDE SEQUENCE</scope>
    <source>
        <strain evidence="2">VN-18</strain>
    </source>
</reference>
<evidence type="ECO:0000313" key="3">
    <source>
        <dbReference type="Proteomes" id="UP000605970"/>
    </source>
</evidence>
<organism evidence="2 3">
    <name type="scientific">Meloidogyne graminicola</name>
    <dbReference type="NCBI Taxonomy" id="189291"/>
    <lineage>
        <taxon>Eukaryota</taxon>
        <taxon>Metazoa</taxon>
        <taxon>Ecdysozoa</taxon>
        <taxon>Nematoda</taxon>
        <taxon>Chromadorea</taxon>
        <taxon>Rhabditida</taxon>
        <taxon>Tylenchina</taxon>
        <taxon>Tylenchomorpha</taxon>
        <taxon>Tylenchoidea</taxon>
        <taxon>Meloidogynidae</taxon>
        <taxon>Meloidogyninae</taxon>
        <taxon>Meloidogyne</taxon>
    </lineage>
</organism>
<dbReference type="EMBL" id="JABEBT010000019">
    <property type="protein sequence ID" value="KAF7637563.1"/>
    <property type="molecule type" value="Genomic_DNA"/>
</dbReference>
<name>A0A8S9ZWP3_9BILA</name>